<keyword evidence="1" id="KW-1133">Transmembrane helix</keyword>
<gene>
    <name evidence="2" type="ORF">K8V56_19565</name>
</gene>
<accession>A0A921G369</accession>
<keyword evidence="1" id="KW-0812">Transmembrane</keyword>
<reference evidence="2" key="1">
    <citation type="journal article" date="2021" name="PeerJ">
        <title>Extensive microbial diversity within the chicken gut microbiome revealed by metagenomics and culture.</title>
        <authorList>
            <person name="Gilroy R."/>
            <person name="Ravi A."/>
            <person name="Getino M."/>
            <person name="Pursley I."/>
            <person name="Horton D.L."/>
            <person name="Alikhan N.F."/>
            <person name="Baker D."/>
            <person name="Gharbi K."/>
            <person name="Hall N."/>
            <person name="Watson M."/>
            <person name="Adriaenssens E.M."/>
            <person name="Foster-Nyarko E."/>
            <person name="Jarju S."/>
            <person name="Secka A."/>
            <person name="Antonio M."/>
            <person name="Oren A."/>
            <person name="Chaudhuri R.R."/>
            <person name="La Ragione R."/>
            <person name="Hildebrand F."/>
            <person name="Pallen M.J."/>
        </authorList>
    </citation>
    <scope>NUCLEOTIDE SEQUENCE</scope>
    <source>
        <strain evidence="2">CHK171-7178</strain>
    </source>
</reference>
<dbReference type="AlphaFoldDB" id="A0A921G369"/>
<protein>
    <submittedName>
        <fullName evidence="2">Uncharacterized protein</fullName>
    </submittedName>
</protein>
<dbReference type="EMBL" id="DYWT01000291">
    <property type="protein sequence ID" value="HJF33967.1"/>
    <property type="molecule type" value="Genomic_DNA"/>
</dbReference>
<comment type="caution">
    <text evidence="2">The sequence shown here is derived from an EMBL/GenBank/DDBJ whole genome shotgun (WGS) entry which is preliminary data.</text>
</comment>
<sequence length="250" mass="28644">MSNFDERAKNEIHRRTDQDTIGLKDEIWNSLEKELFSEERANKREIKTLKKKNRVIPIIITTAAAIVIAFSLQTDTGMAFIKGIKEMFVPEKEINQSIEGQDEATNVHLNEGTNSEYIIYVDETRYKMINGKETDMITTIDPLPEKYPEVTMEIKQLPNEKPEDLVGKVEAELKKDFPELRTVETVTEPVEGYWLHGITGSEWDSKVVTAYVISNGNKGSFVITENYFLEAAEGHGARFHHMLESFEIIE</sequence>
<name>A0A921G369_SPOPS</name>
<dbReference type="Proteomes" id="UP000698173">
    <property type="component" value="Unassembled WGS sequence"/>
</dbReference>
<evidence type="ECO:0000256" key="1">
    <source>
        <dbReference type="SAM" id="Phobius"/>
    </source>
</evidence>
<keyword evidence="1" id="KW-0472">Membrane</keyword>
<evidence type="ECO:0000313" key="2">
    <source>
        <dbReference type="EMBL" id="HJF33967.1"/>
    </source>
</evidence>
<evidence type="ECO:0000313" key="3">
    <source>
        <dbReference type="Proteomes" id="UP000698173"/>
    </source>
</evidence>
<feature type="transmembrane region" description="Helical" evidence="1">
    <location>
        <begin position="54"/>
        <end position="72"/>
    </location>
</feature>
<reference evidence="2" key="2">
    <citation type="submission" date="2021-09" db="EMBL/GenBank/DDBJ databases">
        <authorList>
            <person name="Gilroy R."/>
        </authorList>
    </citation>
    <scope>NUCLEOTIDE SEQUENCE</scope>
    <source>
        <strain evidence="2">CHK171-7178</strain>
    </source>
</reference>
<proteinExistence type="predicted"/>
<organism evidence="2 3">
    <name type="scientific">Sporosarcina psychrophila</name>
    <name type="common">Bacillus psychrophilus</name>
    <dbReference type="NCBI Taxonomy" id="1476"/>
    <lineage>
        <taxon>Bacteria</taxon>
        <taxon>Bacillati</taxon>
        <taxon>Bacillota</taxon>
        <taxon>Bacilli</taxon>
        <taxon>Bacillales</taxon>
        <taxon>Caryophanaceae</taxon>
        <taxon>Sporosarcina</taxon>
    </lineage>
</organism>